<gene>
    <name evidence="1" type="primary">traF</name>
    <name evidence="1" type="ORF">O0V09_04355</name>
</gene>
<accession>A0A9J6RJK2</accession>
<protein>
    <submittedName>
        <fullName evidence="1">Conjugal transfer protein TraF</fullName>
    </submittedName>
</protein>
<evidence type="ECO:0000313" key="1">
    <source>
        <dbReference type="EMBL" id="MCZ0864416.1"/>
    </source>
</evidence>
<organism evidence="1 2">
    <name type="scientific">Dasania phycosphaerae</name>
    <dbReference type="NCBI Taxonomy" id="2950436"/>
    <lineage>
        <taxon>Bacteria</taxon>
        <taxon>Pseudomonadati</taxon>
        <taxon>Pseudomonadota</taxon>
        <taxon>Gammaproteobacteria</taxon>
        <taxon>Cellvibrionales</taxon>
        <taxon>Spongiibacteraceae</taxon>
        <taxon>Dasania</taxon>
    </lineage>
</organism>
<dbReference type="Pfam" id="PF13729">
    <property type="entry name" value="TraF_2"/>
    <property type="match status" value="1"/>
</dbReference>
<evidence type="ECO:0000313" key="2">
    <source>
        <dbReference type="Proteomes" id="UP001069090"/>
    </source>
</evidence>
<proteinExistence type="predicted"/>
<dbReference type="EMBL" id="JAPTGG010000003">
    <property type="protein sequence ID" value="MCZ0864416.1"/>
    <property type="molecule type" value="Genomic_DNA"/>
</dbReference>
<dbReference type="AlphaFoldDB" id="A0A9J6RJK2"/>
<keyword evidence="2" id="KW-1185">Reference proteome</keyword>
<reference evidence="1 2" key="1">
    <citation type="submission" date="2022-12" db="EMBL/GenBank/DDBJ databases">
        <title>Dasania phycosphaerae sp. nov., isolated from particulate material of the south coast of Korea.</title>
        <authorList>
            <person name="Jiang Y."/>
        </authorList>
    </citation>
    <scope>NUCLEOTIDE SEQUENCE [LARGE SCALE GENOMIC DNA]</scope>
    <source>
        <strain evidence="1 2">GY-19</strain>
    </source>
</reference>
<dbReference type="Proteomes" id="UP001069090">
    <property type="component" value="Unassembled WGS sequence"/>
</dbReference>
<comment type="caution">
    <text evidence="1">The sequence shown here is derived from an EMBL/GenBank/DDBJ whole genome shotgun (WGS) entry which is preliminary data.</text>
</comment>
<name>A0A9J6RJK2_9GAMM</name>
<dbReference type="Gene3D" id="2.40.160.60">
    <property type="entry name" value="Outer membrane protein transport protein (OMPP1/FadL/TodX)"/>
    <property type="match status" value="1"/>
</dbReference>
<dbReference type="RefSeq" id="WP_268905115.1">
    <property type="nucleotide sequence ID" value="NZ_JAPTGG010000003.1"/>
</dbReference>
<sequence length="495" mass="54544">MGLLYSTQSHAVSFLSFDPRSMAMGGTGVVTAKPQQASLFNPALLLAPQLKKNQRAFAGGFIGARLLDRDGFLAAVDNYQDNKAEEVFDQRFKLAKANYQKGSLSSDEVRDVANAAEHWLEDINQLSDKPLRAALSYGFGGGKTQDTMAWGAHYRHYSVLGARIEVAAIDNLRVKQAIEILNIIADVADQSADIAELAEALDTQGLEQLIIEAINSGEVSDELAAFYDLPGVQELVAESIKAGELVTPLNEYFDFEGLAAALQNNADTEDKPELKRYLRYQIPEQFESTISVEGAEVDETSVSYATQLPADPALQVGVNLKHIKLTTIGLTERVEEFEYNDIKNSKYRKEYRSINADAGVFYKISPRYAVAAVVKNILPKNYHTANGHTIKYRPLLRIAGSYKQKKLQLVADLDITRNDPLGYDPDKQYLGLGAEWMIVPRAAIRAGLRNNLHNDERLYSLGFGVGSKNASVDFAIAKSNKNEELGAALQIAIKF</sequence>
<dbReference type="InterPro" id="IPR032811">
    <property type="entry name" value="Put_conjugal_transfer"/>
</dbReference>